<dbReference type="Gene3D" id="3.40.50.720">
    <property type="entry name" value="NAD(P)-binding Rossmann-like Domain"/>
    <property type="match status" value="1"/>
</dbReference>
<dbReference type="PRINTS" id="PR00080">
    <property type="entry name" value="SDRFAMILY"/>
</dbReference>
<evidence type="ECO:0000256" key="4">
    <source>
        <dbReference type="SAM" id="MobiDB-lite"/>
    </source>
</evidence>
<evidence type="ECO:0000256" key="2">
    <source>
        <dbReference type="ARBA" id="ARBA00022857"/>
    </source>
</evidence>
<dbReference type="PRINTS" id="PR00081">
    <property type="entry name" value="GDHRDH"/>
</dbReference>
<comment type="caution">
    <text evidence="5">The sequence shown here is derived from an EMBL/GenBank/DDBJ whole genome shotgun (WGS) entry which is preliminary data.</text>
</comment>
<dbReference type="InterPro" id="IPR002347">
    <property type="entry name" value="SDR_fam"/>
</dbReference>
<feature type="region of interest" description="Disordered" evidence="4">
    <location>
        <begin position="1"/>
        <end position="49"/>
    </location>
</feature>
<reference evidence="5 6" key="1">
    <citation type="submission" date="2020-07" db="EMBL/GenBank/DDBJ databases">
        <title>Comparative genomics of pyrophilous fungi reveals a link between fire events and developmental genes.</title>
        <authorList>
            <consortium name="DOE Joint Genome Institute"/>
            <person name="Steindorff A.S."/>
            <person name="Carver A."/>
            <person name="Calhoun S."/>
            <person name="Stillman K."/>
            <person name="Liu H."/>
            <person name="Lipzen A."/>
            <person name="Pangilinan J."/>
            <person name="Labutti K."/>
            <person name="Bruns T.D."/>
            <person name="Grigoriev I.V."/>
        </authorList>
    </citation>
    <scope>NUCLEOTIDE SEQUENCE [LARGE SCALE GENOMIC DNA]</scope>
    <source>
        <strain evidence="5 6">CBS 144469</strain>
    </source>
</reference>
<protein>
    <recommendedName>
        <fullName evidence="7">NAD(P)-binding protein</fullName>
    </recommendedName>
</protein>
<evidence type="ECO:0008006" key="7">
    <source>
        <dbReference type="Google" id="ProtNLM"/>
    </source>
</evidence>
<accession>A0A8H6H748</accession>
<organism evidence="5 6">
    <name type="scientific">Ephemerocybe angulata</name>
    <dbReference type="NCBI Taxonomy" id="980116"/>
    <lineage>
        <taxon>Eukaryota</taxon>
        <taxon>Fungi</taxon>
        <taxon>Dikarya</taxon>
        <taxon>Basidiomycota</taxon>
        <taxon>Agaricomycotina</taxon>
        <taxon>Agaricomycetes</taxon>
        <taxon>Agaricomycetidae</taxon>
        <taxon>Agaricales</taxon>
        <taxon>Agaricineae</taxon>
        <taxon>Psathyrellaceae</taxon>
        <taxon>Ephemerocybe</taxon>
    </lineage>
</organism>
<dbReference type="Pfam" id="PF13561">
    <property type="entry name" value="adh_short_C2"/>
    <property type="match status" value="1"/>
</dbReference>
<feature type="compositionally biased region" description="Basic and acidic residues" evidence="4">
    <location>
        <begin position="33"/>
        <end position="46"/>
    </location>
</feature>
<dbReference type="OrthoDB" id="1393670at2759"/>
<keyword evidence="2" id="KW-0521">NADP</keyword>
<dbReference type="FunFam" id="3.40.50.720:FF:000084">
    <property type="entry name" value="Short-chain dehydrogenase reductase"/>
    <property type="match status" value="1"/>
</dbReference>
<evidence type="ECO:0000313" key="6">
    <source>
        <dbReference type="Proteomes" id="UP000521943"/>
    </source>
</evidence>
<dbReference type="InterPro" id="IPR020904">
    <property type="entry name" value="Sc_DH/Rdtase_CS"/>
</dbReference>
<dbReference type="AlphaFoldDB" id="A0A8H6H748"/>
<dbReference type="PROSITE" id="PS00061">
    <property type="entry name" value="ADH_SHORT"/>
    <property type="match status" value="1"/>
</dbReference>
<evidence type="ECO:0000256" key="1">
    <source>
        <dbReference type="ARBA" id="ARBA00006484"/>
    </source>
</evidence>
<sequence>MPTTTSEAEKKLNEQKRQQYERSQFSQGHRPPIQHEELPGLEREMNPRPVYDKLPTPTGGYELYKAAGKLAGKKALITGGDSGIGRAVAVLYAMEGADSAIAYLPEEKADAEETKQTVEGYGAKCHLIECDVTSAENCRRLADEALKRLGGRVNILVNNAAYQMEVEKIEDLPEEQWDKTFKTNIYPFFWLSKYLVPQMQSGDTIVNNASVNHYVGKPNLLDYSSTKGAIVAFTRALSNQLVGRNIRVNAVAPGPVWTPLVISTMTTEHLDKFGSTPLGRPAQPSEIATCFVFLASSDSSMISGQTLHPNGGRIVNG</sequence>
<proteinExistence type="inferred from homology"/>
<keyword evidence="6" id="KW-1185">Reference proteome</keyword>
<evidence type="ECO:0000313" key="5">
    <source>
        <dbReference type="EMBL" id="KAF6741690.1"/>
    </source>
</evidence>
<dbReference type="PANTHER" id="PTHR48107">
    <property type="entry name" value="NADPH-DEPENDENT ALDEHYDE REDUCTASE-LIKE PROTEIN, CHLOROPLASTIC-RELATED"/>
    <property type="match status" value="1"/>
</dbReference>
<evidence type="ECO:0000256" key="3">
    <source>
        <dbReference type="ARBA" id="ARBA00023002"/>
    </source>
</evidence>
<dbReference type="InterPro" id="IPR036291">
    <property type="entry name" value="NAD(P)-bd_dom_sf"/>
</dbReference>
<feature type="compositionally biased region" description="Basic and acidic residues" evidence="4">
    <location>
        <begin position="7"/>
        <end position="20"/>
    </location>
</feature>
<dbReference type="Proteomes" id="UP000521943">
    <property type="component" value="Unassembled WGS sequence"/>
</dbReference>
<dbReference type="GO" id="GO:0016614">
    <property type="term" value="F:oxidoreductase activity, acting on CH-OH group of donors"/>
    <property type="evidence" value="ECO:0007669"/>
    <property type="project" value="UniProtKB-ARBA"/>
</dbReference>
<dbReference type="SUPFAM" id="SSF51735">
    <property type="entry name" value="NAD(P)-binding Rossmann-fold domains"/>
    <property type="match status" value="1"/>
</dbReference>
<comment type="similarity">
    <text evidence="1">Belongs to the short-chain dehydrogenases/reductases (SDR) family.</text>
</comment>
<keyword evidence="3" id="KW-0560">Oxidoreductase</keyword>
<dbReference type="EMBL" id="JACGCI010000222">
    <property type="protein sequence ID" value="KAF6741690.1"/>
    <property type="molecule type" value="Genomic_DNA"/>
</dbReference>
<dbReference type="PANTHER" id="PTHR48107:SF26">
    <property type="entry name" value="OXIDOREDUCTASE, SHORT-CHAIN DEHYDROGENASE_REDUCTASE FAMILY (AFU_ORTHOLOGUE AFUA_4G05870)"/>
    <property type="match status" value="1"/>
</dbReference>
<name>A0A8H6H748_9AGAR</name>
<gene>
    <name evidence="5" type="ORF">DFP72DRAFT_1023872</name>
</gene>